<feature type="region of interest" description="Disordered" evidence="1">
    <location>
        <begin position="1"/>
        <end position="73"/>
    </location>
</feature>
<feature type="compositionally biased region" description="Polar residues" evidence="1">
    <location>
        <begin position="36"/>
        <end position="45"/>
    </location>
</feature>
<dbReference type="Proteomes" id="UP000289323">
    <property type="component" value="Unassembled WGS sequence"/>
</dbReference>
<dbReference type="AlphaFoldDB" id="A0A446BD53"/>
<evidence type="ECO:0000256" key="1">
    <source>
        <dbReference type="SAM" id="MobiDB-lite"/>
    </source>
</evidence>
<organism evidence="3 4">
    <name type="scientific">Thermothielavioides terrestris</name>
    <dbReference type="NCBI Taxonomy" id="2587410"/>
    <lineage>
        <taxon>Eukaryota</taxon>
        <taxon>Fungi</taxon>
        <taxon>Dikarya</taxon>
        <taxon>Ascomycota</taxon>
        <taxon>Pezizomycotina</taxon>
        <taxon>Sordariomycetes</taxon>
        <taxon>Sordariomycetidae</taxon>
        <taxon>Sordariales</taxon>
        <taxon>Chaetomiaceae</taxon>
        <taxon>Thermothielavioides</taxon>
    </lineage>
</organism>
<dbReference type="EMBL" id="OUUZ01000004">
    <property type="protein sequence ID" value="SPQ20358.1"/>
    <property type="molecule type" value="Genomic_DNA"/>
</dbReference>
<dbReference type="InterPro" id="IPR011009">
    <property type="entry name" value="Kinase-like_dom_sf"/>
</dbReference>
<dbReference type="InterPro" id="IPR002575">
    <property type="entry name" value="Aminoglycoside_PTrfase"/>
</dbReference>
<dbReference type="PANTHER" id="PTHR21310:SF54">
    <property type="entry name" value="AMINOGLYCOSIDE PHOSPHOTRANSFERASE DOMAIN-CONTAINING PROTEIN"/>
    <property type="match status" value="1"/>
</dbReference>
<name>A0A446BD53_9PEZI</name>
<feature type="domain" description="Aminoglycoside phosphotransferase" evidence="2">
    <location>
        <begin position="248"/>
        <end position="318"/>
    </location>
</feature>
<dbReference type="SUPFAM" id="SSF56112">
    <property type="entry name" value="Protein kinase-like (PK-like)"/>
    <property type="match status" value="1"/>
</dbReference>
<accession>A0A446BD53</accession>
<gene>
    <name evidence="3" type="ORF">TT172_LOCUS2777</name>
</gene>
<dbReference type="InterPro" id="IPR051678">
    <property type="entry name" value="AGP_Transferase"/>
</dbReference>
<dbReference type="PANTHER" id="PTHR21310">
    <property type="entry name" value="AMINOGLYCOSIDE PHOSPHOTRANSFERASE-RELATED-RELATED"/>
    <property type="match status" value="1"/>
</dbReference>
<reference evidence="3 4" key="1">
    <citation type="submission" date="2018-04" db="EMBL/GenBank/DDBJ databases">
        <authorList>
            <person name="Huttner S."/>
            <person name="Dainat J."/>
        </authorList>
    </citation>
    <scope>NUCLEOTIDE SEQUENCE [LARGE SCALE GENOMIC DNA]</scope>
</reference>
<evidence type="ECO:0000259" key="2">
    <source>
        <dbReference type="Pfam" id="PF01636"/>
    </source>
</evidence>
<proteinExistence type="predicted"/>
<evidence type="ECO:0000313" key="3">
    <source>
        <dbReference type="EMBL" id="SPQ20358.1"/>
    </source>
</evidence>
<evidence type="ECO:0000313" key="4">
    <source>
        <dbReference type="Proteomes" id="UP000289323"/>
    </source>
</evidence>
<protein>
    <submittedName>
        <fullName evidence="3">5785283e-d88b-4fe9-a9ad-6c6e7c975ddb</fullName>
    </submittedName>
</protein>
<dbReference type="Pfam" id="PF01636">
    <property type="entry name" value="APH"/>
    <property type="match status" value="1"/>
</dbReference>
<sequence>MLATPAQTAFPPPHFPSEPNHHHHHPTDTDDPFQALHNSLANLSLTAPAHPPPREIPTATAPPDQSPIRATPLFPPGDNVVFAHSSFFRRHSGPSASLSSSSSSPPAELPSLAQVRAQAAWLSIAAGNYDGGAGMEMDDFADDGDGYGGGAGGGGVVVDEQAGAKTVPFAELGLAVRYGPRVSAAEGKAMMFVRRALGRSVDSGPLQDALFQGCRAAGAPPPGPFPTVSALHDYFASMAAAVPQSRYAGESGLQVQLRLRHLFPDNHPVAFTHGGLHPRNIVVSAGPNPRVVAIIGWEQAGWYPAYWELCKARWDCARHGSLGDWERKYLPWILDADGLQRELPDWN</sequence>
<dbReference type="Gene3D" id="3.90.1200.10">
    <property type="match status" value="1"/>
</dbReference>